<evidence type="ECO:0008006" key="8">
    <source>
        <dbReference type="Google" id="ProtNLM"/>
    </source>
</evidence>
<feature type="transmembrane region" description="Helical" evidence="5">
    <location>
        <begin position="80"/>
        <end position="108"/>
    </location>
</feature>
<proteinExistence type="predicted"/>
<sequence length="275" mass="30809">MPELLPLKSGYYVWSYVPSTAAAAIVAILWIVATGLLGWRMFRTRTWFCMAFIIGCCMEFIGYCARAGAANKTNRLMPYIIQSAFILLPPALFAATIYMCLGRVILLVGGDHLSIVKPRLLTRIFVGGDVLSFLIQGGSSGLMVMASTNPTLGKLGNWMVIAGLAIQLISFMLFGLTAISFHWRLRKSPTKQSYEVDQSWIQTMHMLYGISALIIIRSVFRIVEYVMGTSGYPLRHERTLYVFDTIPMLVSTALFYFRYPAKIVPEKSADIQFLP</sequence>
<feature type="transmembrane region" description="Helical" evidence="5">
    <location>
        <begin position="46"/>
        <end position="68"/>
    </location>
</feature>
<dbReference type="PANTHER" id="PTHR31465:SF1">
    <property type="entry name" value="PROTEIN RTA1-RELATED"/>
    <property type="match status" value="1"/>
</dbReference>
<dbReference type="STRING" id="913774.A0A0C3GR67"/>
<feature type="transmembrane region" description="Helical" evidence="5">
    <location>
        <begin position="158"/>
        <end position="179"/>
    </location>
</feature>
<dbReference type="Proteomes" id="UP000054321">
    <property type="component" value="Unassembled WGS sequence"/>
</dbReference>
<dbReference type="EMBL" id="KN832892">
    <property type="protein sequence ID" value="KIM93834.1"/>
    <property type="molecule type" value="Genomic_DNA"/>
</dbReference>
<keyword evidence="7" id="KW-1185">Reference proteome</keyword>
<evidence type="ECO:0000256" key="2">
    <source>
        <dbReference type="ARBA" id="ARBA00022692"/>
    </source>
</evidence>
<evidence type="ECO:0000256" key="3">
    <source>
        <dbReference type="ARBA" id="ARBA00022989"/>
    </source>
</evidence>
<name>A0A0C3GR67_OIDMZ</name>
<dbReference type="OrthoDB" id="3358017at2759"/>
<comment type="subcellular location">
    <subcellularLocation>
        <location evidence="1">Membrane</location>
        <topology evidence="1">Multi-pass membrane protein</topology>
    </subcellularLocation>
</comment>
<evidence type="ECO:0000313" key="6">
    <source>
        <dbReference type="EMBL" id="KIM93834.1"/>
    </source>
</evidence>
<reference evidence="7" key="2">
    <citation type="submission" date="2015-01" db="EMBL/GenBank/DDBJ databases">
        <title>Evolutionary Origins and Diversification of the Mycorrhizal Mutualists.</title>
        <authorList>
            <consortium name="DOE Joint Genome Institute"/>
            <consortium name="Mycorrhizal Genomics Consortium"/>
            <person name="Kohler A."/>
            <person name="Kuo A."/>
            <person name="Nagy L.G."/>
            <person name="Floudas D."/>
            <person name="Copeland A."/>
            <person name="Barry K.W."/>
            <person name="Cichocki N."/>
            <person name="Veneault-Fourrey C."/>
            <person name="LaButti K."/>
            <person name="Lindquist E.A."/>
            <person name="Lipzen A."/>
            <person name="Lundell T."/>
            <person name="Morin E."/>
            <person name="Murat C."/>
            <person name="Riley R."/>
            <person name="Ohm R."/>
            <person name="Sun H."/>
            <person name="Tunlid A."/>
            <person name="Henrissat B."/>
            <person name="Grigoriev I.V."/>
            <person name="Hibbett D.S."/>
            <person name="Martin F."/>
        </authorList>
    </citation>
    <scope>NUCLEOTIDE SEQUENCE [LARGE SCALE GENOMIC DNA]</scope>
    <source>
        <strain evidence="7">Zn</strain>
    </source>
</reference>
<dbReference type="InParanoid" id="A0A0C3GR67"/>
<feature type="transmembrane region" description="Helical" evidence="5">
    <location>
        <begin position="240"/>
        <end position="257"/>
    </location>
</feature>
<evidence type="ECO:0000256" key="4">
    <source>
        <dbReference type="ARBA" id="ARBA00023136"/>
    </source>
</evidence>
<keyword evidence="3 5" id="KW-1133">Transmembrane helix</keyword>
<evidence type="ECO:0000256" key="1">
    <source>
        <dbReference type="ARBA" id="ARBA00004141"/>
    </source>
</evidence>
<dbReference type="Pfam" id="PF04479">
    <property type="entry name" value="RTA1"/>
    <property type="match status" value="1"/>
</dbReference>
<accession>A0A0C3GR67</accession>
<reference evidence="6 7" key="1">
    <citation type="submission" date="2014-04" db="EMBL/GenBank/DDBJ databases">
        <authorList>
            <consortium name="DOE Joint Genome Institute"/>
            <person name="Kuo A."/>
            <person name="Martino E."/>
            <person name="Perotto S."/>
            <person name="Kohler A."/>
            <person name="Nagy L.G."/>
            <person name="Floudas D."/>
            <person name="Copeland A."/>
            <person name="Barry K.W."/>
            <person name="Cichocki N."/>
            <person name="Veneault-Fourrey C."/>
            <person name="LaButti K."/>
            <person name="Lindquist E.A."/>
            <person name="Lipzen A."/>
            <person name="Lundell T."/>
            <person name="Morin E."/>
            <person name="Murat C."/>
            <person name="Sun H."/>
            <person name="Tunlid A."/>
            <person name="Henrissat B."/>
            <person name="Grigoriev I.V."/>
            <person name="Hibbett D.S."/>
            <person name="Martin F."/>
            <person name="Nordberg H.P."/>
            <person name="Cantor M.N."/>
            <person name="Hua S.X."/>
        </authorList>
    </citation>
    <scope>NUCLEOTIDE SEQUENCE [LARGE SCALE GENOMIC DNA]</scope>
    <source>
        <strain evidence="6 7">Zn</strain>
    </source>
</reference>
<dbReference type="AlphaFoldDB" id="A0A0C3GR67"/>
<dbReference type="InterPro" id="IPR007568">
    <property type="entry name" value="RTA1"/>
</dbReference>
<evidence type="ECO:0000256" key="5">
    <source>
        <dbReference type="SAM" id="Phobius"/>
    </source>
</evidence>
<feature type="transmembrane region" description="Helical" evidence="5">
    <location>
        <begin position="200"/>
        <end position="220"/>
    </location>
</feature>
<gene>
    <name evidence="6" type="ORF">OIDMADRAFT_136803</name>
</gene>
<keyword evidence="4 5" id="KW-0472">Membrane</keyword>
<dbReference type="HOGENOM" id="CLU_033465_3_1_1"/>
<dbReference type="PANTHER" id="PTHR31465">
    <property type="entry name" value="PROTEIN RTA1-RELATED"/>
    <property type="match status" value="1"/>
</dbReference>
<keyword evidence="2 5" id="KW-0812">Transmembrane</keyword>
<dbReference type="GO" id="GO:0016020">
    <property type="term" value="C:membrane"/>
    <property type="evidence" value="ECO:0007669"/>
    <property type="project" value="UniProtKB-SubCell"/>
</dbReference>
<organism evidence="6 7">
    <name type="scientific">Oidiodendron maius (strain Zn)</name>
    <dbReference type="NCBI Taxonomy" id="913774"/>
    <lineage>
        <taxon>Eukaryota</taxon>
        <taxon>Fungi</taxon>
        <taxon>Dikarya</taxon>
        <taxon>Ascomycota</taxon>
        <taxon>Pezizomycotina</taxon>
        <taxon>Leotiomycetes</taxon>
        <taxon>Leotiomycetes incertae sedis</taxon>
        <taxon>Myxotrichaceae</taxon>
        <taxon>Oidiodendron</taxon>
    </lineage>
</organism>
<feature type="transmembrane region" description="Helical" evidence="5">
    <location>
        <begin position="20"/>
        <end position="39"/>
    </location>
</feature>
<evidence type="ECO:0000313" key="7">
    <source>
        <dbReference type="Proteomes" id="UP000054321"/>
    </source>
</evidence>
<protein>
    <recommendedName>
        <fullName evidence="8">RTA1 like protein</fullName>
    </recommendedName>
</protein>
<feature type="transmembrane region" description="Helical" evidence="5">
    <location>
        <begin position="120"/>
        <end position="138"/>
    </location>
</feature>